<keyword evidence="2" id="KW-1185">Reference proteome</keyword>
<gene>
    <name evidence="1" type="ORF">LWI28_012565</name>
</gene>
<name>A0AAD5J984_ACENE</name>
<protein>
    <submittedName>
        <fullName evidence="1">Uncharacterized protein</fullName>
    </submittedName>
</protein>
<reference evidence="1" key="1">
    <citation type="journal article" date="2022" name="Plant J.">
        <title>Strategies of tolerance reflected in two North American maple genomes.</title>
        <authorList>
            <person name="McEvoy S.L."/>
            <person name="Sezen U.U."/>
            <person name="Trouern-Trend A."/>
            <person name="McMahon S.M."/>
            <person name="Schaberg P.G."/>
            <person name="Yang J."/>
            <person name="Wegrzyn J.L."/>
            <person name="Swenson N.G."/>
        </authorList>
    </citation>
    <scope>NUCLEOTIDE SEQUENCE</scope>
    <source>
        <strain evidence="1">91603</strain>
    </source>
</reference>
<dbReference type="Proteomes" id="UP001064489">
    <property type="component" value="Chromosome 6"/>
</dbReference>
<comment type="caution">
    <text evidence="1">The sequence shown here is derived from an EMBL/GenBank/DDBJ whole genome shotgun (WGS) entry which is preliminary data.</text>
</comment>
<sequence length="117" mass="12171">MHGLVEDPFVLETTLCSSSSISFPIGGEGLISSNGELRLDNVLPPTPALCDIPVCSLVPREASPPPFVLVSSGGPFMEPLSSLLPCKVSPPAVVSLGGSFMESLPLGEPNKSVEWPL</sequence>
<dbReference type="AlphaFoldDB" id="A0AAD5J984"/>
<accession>A0AAD5J984</accession>
<reference evidence="1" key="2">
    <citation type="submission" date="2023-02" db="EMBL/GenBank/DDBJ databases">
        <authorList>
            <person name="Swenson N.G."/>
            <person name="Wegrzyn J.L."/>
            <person name="Mcevoy S.L."/>
        </authorList>
    </citation>
    <scope>NUCLEOTIDE SEQUENCE</scope>
    <source>
        <strain evidence="1">91603</strain>
        <tissue evidence="1">Leaf</tissue>
    </source>
</reference>
<dbReference type="EMBL" id="JAJSOW010000004">
    <property type="protein sequence ID" value="KAI9191724.1"/>
    <property type="molecule type" value="Genomic_DNA"/>
</dbReference>
<proteinExistence type="predicted"/>
<evidence type="ECO:0000313" key="1">
    <source>
        <dbReference type="EMBL" id="KAI9191724.1"/>
    </source>
</evidence>
<evidence type="ECO:0000313" key="2">
    <source>
        <dbReference type="Proteomes" id="UP001064489"/>
    </source>
</evidence>
<organism evidence="1 2">
    <name type="scientific">Acer negundo</name>
    <name type="common">Box elder</name>
    <dbReference type="NCBI Taxonomy" id="4023"/>
    <lineage>
        <taxon>Eukaryota</taxon>
        <taxon>Viridiplantae</taxon>
        <taxon>Streptophyta</taxon>
        <taxon>Embryophyta</taxon>
        <taxon>Tracheophyta</taxon>
        <taxon>Spermatophyta</taxon>
        <taxon>Magnoliopsida</taxon>
        <taxon>eudicotyledons</taxon>
        <taxon>Gunneridae</taxon>
        <taxon>Pentapetalae</taxon>
        <taxon>rosids</taxon>
        <taxon>malvids</taxon>
        <taxon>Sapindales</taxon>
        <taxon>Sapindaceae</taxon>
        <taxon>Hippocastanoideae</taxon>
        <taxon>Acereae</taxon>
        <taxon>Acer</taxon>
    </lineage>
</organism>